<dbReference type="GO" id="GO:0016491">
    <property type="term" value="F:oxidoreductase activity"/>
    <property type="evidence" value="ECO:0007669"/>
    <property type="project" value="InterPro"/>
</dbReference>
<evidence type="ECO:0000256" key="1">
    <source>
        <dbReference type="SAM" id="Phobius"/>
    </source>
</evidence>
<sequence length="455" mass="50283">MTLKRQKVAIIGSGSAGMGALYALRNTGHEVHLFEADNRLGGHTNTLTFTKDQRSTPVDTGFFVLNTATYPNFISMLKHLHVATVETVMTFSVSRDHGSYEWSGTNLSSVFAQRRNLFRARTWRMLLDIIRFNLSAIELLSTEDEATTSPSKQTSRPVPPFQETLGSYLARNRYSSAFIDDYILPMTAAVWSTPPDKCALEFPALTLVRFMWNHHLLSTLSARPPWLTIKGGSRMYIDAILKYFPEAEIHLEHPVEGITPRNNDNNKVIVDLGAKGVQEFDHVILTTHGDQARQLLGANATPDEAQILDCFSTTPNLAILHSDMSPPAEHLIQARIPYRHPLYTSAAITAQSQLPQIQHSRGLSYAGAWTRYGFHEDGFSSGVRVAMDALGGGMGGEEEWVDATFVRGREEGGVSWVKRRVGLMLVWVVELMVAGGWVVGLAGVVWLVFGRGGGG</sequence>
<organism evidence="3 4">
    <name type="scientific">Gomphillus americanus</name>
    <dbReference type="NCBI Taxonomy" id="1940652"/>
    <lineage>
        <taxon>Eukaryota</taxon>
        <taxon>Fungi</taxon>
        <taxon>Dikarya</taxon>
        <taxon>Ascomycota</taxon>
        <taxon>Pezizomycotina</taxon>
        <taxon>Lecanoromycetes</taxon>
        <taxon>OSLEUM clade</taxon>
        <taxon>Ostropomycetidae</taxon>
        <taxon>Ostropales</taxon>
        <taxon>Graphidaceae</taxon>
        <taxon>Gomphilloideae</taxon>
        <taxon>Gomphillus</taxon>
    </lineage>
</organism>
<evidence type="ECO:0000313" key="4">
    <source>
        <dbReference type="Proteomes" id="UP000664169"/>
    </source>
</evidence>
<dbReference type="PANTHER" id="PTHR42923">
    <property type="entry name" value="PROTOPORPHYRINOGEN OXIDASE"/>
    <property type="match status" value="1"/>
</dbReference>
<feature type="domain" description="Amine oxidase" evidence="2">
    <location>
        <begin position="16"/>
        <end position="296"/>
    </location>
</feature>
<keyword evidence="4" id="KW-1185">Reference proteome</keyword>
<dbReference type="SUPFAM" id="SSF51905">
    <property type="entry name" value="FAD/NAD(P)-binding domain"/>
    <property type="match status" value="1"/>
</dbReference>
<name>A0A8H3I9P6_9LECA</name>
<dbReference type="Proteomes" id="UP000664169">
    <property type="component" value="Unassembled WGS sequence"/>
</dbReference>
<dbReference type="AlphaFoldDB" id="A0A8H3I9P6"/>
<keyword evidence="1" id="KW-0472">Membrane</keyword>
<dbReference type="OrthoDB" id="5977668at2759"/>
<dbReference type="Pfam" id="PF01593">
    <property type="entry name" value="Amino_oxidase"/>
    <property type="match status" value="1"/>
</dbReference>
<keyword evidence="1" id="KW-0812">Transmembrane</keyword>
<feature type="transmembrane region" description="Helical" evidence="1">
    <location>
        <begin position="425"/>
        <end position="449"/>
    </location>
</feature>
<dbReference type="Gene3D" id="1.10.405.20">
    <property type="match status" value="1"/>
</dbReference>
<dbReference type="Gene3D" id="3.50.50.60">
    <property type="entry name" value="FAD/NAD(P)-binding domain"/>
    <property type="match status" value="1"/>
</dbReference>
<accession>A0A8H3I9P6</accession>
<protein>
    <recommendedName>
        <fullName evidence="2">Amine oxidase domain-containing protein</fullName>
    </recommendedName>
</protein>
<keyword evidence="1" id="KW-1133">Transmembrane helix</keyword>
<dbReference type="PANTHER" id="PTHR42923:SF17">
    <property type="entry name" value="AMINE OXIDASE DOMAIN-CONTAINING PROTEIN"/>
    <property type="match status" value="1"/>
</dbReference>
<evidence type="ECO:0000259" key="2">
    <source>
        <dbReference type="Pfam" id="PF01593"/>
    </source>
</evidence>
<evidence type="ECO:0000313" key="3">
    <source>
        <dbReference type="EMBL" id="CAF9908405.1"/>
    </source>
</evidence>
<dbReference type="InterPro" id="IPR036188">
    <property type="entry name" value="FAD/NAD-bd_sf"/>
</dbReference>
<proteinExistence type="predicted"/>
<reference evidence="3" key="1">
    <citation type="submission" date="2021-03" db="EMBL/GenBank/DDBJ databases">
        <authorList>
            <person name="Tagirdzhanova G."/>
        </authorList>
    </citation>
    <scope>NUCLEOTIDE SEQUENCE</scope>
</reference>
<dbReference type="InterPro" id="IPR050464">
    <property type="entry name" value="Zeta_carotene_desat/Oxidored"/>
</dbReference>
<gene>
    <name evidence="3" type="ORF">GOMPHAMPRED_006154</name>
</gene>
<dbReference type="InterPro" id="IPR002937">
    <property type="entry name" value="Amino_oxidase"/>
</dbReference>
<dbReference type="EMBL" id="CAJPDQ010000004">
    <property type="protein sequence ID" value="CAF9908405.1"/>
    <property type="molecule type" value="Genomic_DNA"/>
</dbReference>
<comment type="caution">
    <text evidence="3">The sequence shown here is derived from an EMBL/GenBank/DDBJ whole genome shotgun (WGS) entry which is preliminary data.</text>
</comment>